<protein>
    <submittedName>
        <fullName evidence="8">M48 family metallopeptidase</fullName>
    </submittedName>
</protein>
<comment type="similarity">
    <text evidence="6">Belongs to the peptidase M48 family.</text>
</comment>
<dbReference type="PANTHER" id="PTHR22726">
    <property type="entry name" value="METALLOENDOPEPTIDASE OMA1"/>
    <property type="match status" value="1"/>
</dbReference>
<sequence length="259" mass="27897">MMKRLGILALVVVLAVLAGCQTVPVTGRSQLMLISEEQEIGLGRAAWKEFLKKAKISTDPKANELVQRVGARIAAITGKNNYQWEFKVVADDKAINAFALPGGKVAVYTGILPVTRDEVGLATVIGHEVAHAIARHGGERMSQGLLVQLGAVGLSAAVGRGDPQTVDKVNQAFGIGVGVGFILPFSRAHESEADHLGLIYMAKAGYDPREAIGFWQRMEAASKGKSRPPEFLSTHPSSQTRIEQIRAWLPEALKYYQGS</sequence>
<dbReference type="GO" id="GO:0046872">
    <property type="term" value="F:metal ion binding"/>
    <property type="evidence" value="ECO:0007669"/>
    <property type="project" value="UniProtKB-KW"/>
</dbReference>
<dbReference type="GO" id="GO:0004222">
    <property type="term" value="F:metalloendopeptidase activity"/>
    <property type="evidence" value="ECO:0007669"/>
    <property type="project" value="InterPro"/>
</dbReference>
<organism evidence="8 9">
    <name type="scientific">Tectimicrobiota bacterium</name>
    <dbReference type="NCBI Taxonomy" id="2528274"/>
    <lineage>
        <taxon>Bacteria</taxon>
        <taxon>Pseudomonadati</taxon>
        <taxon>Nitrospinota/Tectimicrobiota group</taxon>
        <taxon>Candidatus Tectimicrobiota</taxon>
    </lineage>
</organism>
<accession>A0A932M1P9</accession>
<keyword evidence="1 6" id="KW-0645">Protease</keyword>
<dbReference type="PANTHER" id="PTHR22726:SF1">
    <property type="entry name" value="METALLOENDOPEPTIDASE OMA1, MITOCHONDRIAL"/>
    <property type="match status" value="1"/>
</dbReference>
<evidence type="ECO:0000256" key="3">
    <source>
        <dbReference type="ARBA" id="ARBA00022801"/>
    </source>
</evidence>
<evidence type="ECO:0000256" key="6">
    <source>
        <dbReference type="RuleBase" id="RU003983"/>
    </source>
</evidence>
<keyword evidence="4 6" id="KW-0862">Zinc</keyword>
<proteinExistence type="inferred from homology"/>
<dbReference type="GO" id="GO:0051603">
    <property type="term" value="P:proteolysis involved in protein catabolic process"/>
    <property type="evidence" value="ECO:0007669"/>
    <property type="project" value="TreeGrafter"/>
</dbReference>
<evidence type="ECO:0000313" key="8">
    <source>
        <dbReference type="EMBL" id="MBI3015744.1"/>
    </source>
</evidence>
<evidence type="ECO:0000313" key="9">
    <source>
        <dbReference type="Proteomes" id="UP000741360"/>
    </source>
</evidence>
<reference evidence="8" key="1">
    <citation type="submission" date="2020-07" db="EMBL/GenBank/DDBJ databases">
        <title>Huge and variable diversity of episymbiotic CPR bacteria and DPANN archaea in groundwater ecosystems.</title>
        <authorList>
            <person name="He C.Y."/>
            <person name="Keren R."/>
            <person name="Whittaker M."/>
            <person name="Farag I.F."/>
            <person name="Doudna J."/>
            <person name="Cate J.H.D."/>
            <person name="Banfield J.F."/>
        </authorList>
    </citation>
    <scope>NUCLEOTIDE SEQUENCE</scope>
    <source>
        <strain evidence="8">NC_groundwater_717_Ag_S-0.2um_59_8</strain>
    </source>
</reference>
<dbReference type="PROSITE" id="PS51257">
    <property type="entry name" value="PROKAR_LIPOPROTEIN"/>
    <property type="match status" value="1"/>
</dbReference>
<keyword evidence="3 6" id="KW-0378">Hydrolase</keyword>
<comment type="cofactor">
    <cofactor evidence="6">
        <name>Zn(2+)</name>
        <dbReference type="ChEBI" id="CHEBI:29105"/>
    </cofactor>
    <text evidence="6">Binds 1 zinc ion per subunit.</text>
</comment>
<comment type="caution">
    <text evidence="8">The sequence shown here is derived from an EMBL/GenBank/DDBJ whole genome shotgun (WGS) entry which is preliminary data.</text>
</comment>
<dbReference type="Proteomes" id="UP000741360">
    <property type="component" value="Unassembled WGS sequence"/>
</dbReference>
<evidence type="ECO:0000256" key="4">
    <source>
        <dbReference type="ARBA" id="ARBA00022833"/>
    </source>
</evidence>
<keyword evidence="5 6" id="KW-0482">Metalloprotease</keyword>
<gene>
    <name evidence="8" type="ORF">HYY65_11965</name>
</gene>
<dbReference type="CDD" id="cd07331">
    <property type="entry name" value="M48C_Oma1_like"/>
    <property type="match status" value="1"/>
</dbReference>
<keyword evidence="2" id="KW-0479">Metal-binding</keyword>
<evidence type="ECO:0000259" key="7">
    <source>
        <dbReference type="Pfam" id="PF01435"/>
    </source>
</evidence>
<evidence type="ECO:0000256" key="1">
    <source>
        <dbReference type="ARBA" id="ARBA00022670"/>
    </source>
</evidence>
<feature type="domain" description="Peptidase M48" evidence="7">
    <location>
        <begin position="61"/>
        <end position="248"/>
    </location>
</feature>
<dbReference type="InterPro" id="IPR051156">
    <property type="entry name" value="Mito/Outer_Membr_Metalloprot"/>
</dbReference>
<dbReference type="EMBL" id="JACPSX010000229">
    <property type="protein sequence ID" value="MBI3015744.1"/>
    <property type="molecule type" value="Genomic_DNA"/>
</dbReference>
<evidence type="ECO:0000256" key="2">
    <source>
        <dbReference type="ARBA" id="ARBA00022723"/>
    </source>
</evidence>
<dbReference type="Pfam" id="PF01435">
    <property type="entry name" value="Peptidase_M48"/>
    <property type="match status" value="1"/>
</dbReference>
<evidence type="ECO:0000256" key="5">
    <source>
        <dbReference type="ARBA" id="ARBA00023049"/>
    </source>
</evidence>
<dbReference type="Gene3D" id="3.30.2010.10">
    <property type="entry name" value="Metalloproteases ('zincins'), catalytic domain"/>
    <property type="match status" value="1"/>
</dbReference>
<dbReference type="GO" id="GO:0016020">
    <property type="term" value="C:membrane"/>
    <property type="evidence" value="ECO:0007669"/>
    <property type="project" value="TreeGrafter"/>
</dbReference>
<dbReference type="AlphaFoldDB" id="A0A932M1P9"/>
<name>A0A932M1P9_UNCTE</name>
<dbReference type="InterPro" id="IPR001915">
    <property type="entry name" value="Peptidase_M48"/>
</dbReference>